<dbReference type="InterPro" id="IPR000182">
    <property type="entry name" value="GNAT_dom"/>
</dbReference>
<dbReference type="CDD" id="cd04301">
    <property type="entry name" value="NAT_SF"/>
    <property type="match status" value="1"/>
</dbReference>
<reference evidence="3" key="1">
    <citation type="submission" date="2017-09" db="EMBL/GenBank/DDBJ databases">
        <authorList>
            <person name="Varghese N."/>
            <person name="Submissions S."/>
        </authorList>
    </citation>
    <scope>NUCLEOTIDE SEQUENCE [LARGE SCALE GENOMIC DNA]</scope>
    <source>
        <strain evidence="3">CGMCC 1.12803</strain>
    </source>
</reference>
<dbReference type="EMBL" id="OCMT01000004">
    <property type="protein sequence ID" value="SOD20034.1"/>
    <property type="molecule type" value="Genomic_DNA"/>
</dbReference>
<evidence type="ECO:0000313" key="3">
    <source>
        <dbReference type="Proteomes" id="UP000219281"/>
    </source>
</evidence>
<keyword evidence="3" id="KW-1185">Reference proteome</keyword>
<dbReference type="SUPFAM" id="SSF55729">
    <property type="entry name" value="Acyl-CoA N-acyltransferases (Nat)"/>
    <property type="match status" value="1"/>
</dbReference>
<dbReference type="Gene3D" id="3.40.630.30">
    <property type="match status" value="1"/>
</dbReference>
<dbReference type="InterPro" id="IPR016181">
    <property type="entry name" value="Acyl_CoA_acyltransferase"/>
</dbReference>
<feature type="domain" description="N-acetyltransferase" evidence="1">
    <location>
        <begin position="11"/>
        <end position="151"/>
    </location>
</feature>
<proteinExistence type="predicted"/>
<dbReference type="PROSITE" id="PS51186">
    <property type="entry name" value="GNAT"/>
    <property type="match status" value="1"/>
</dbReference>
<protein>
    <submittedName>
        <fullName evidence="2">ElaA protein</fullName>
    </submittedName>
</protein>
<accession>A0A286ADR3</accession>
<gene>
    <name evidence="2" type="ORF">SAMN06297358_3743</name>
</gene>
<dbReference type="OrthoDB" id="9796171at2"/>
<dbReference type="Pfam" id="PF13673">
    <property type="entry name" value="Acetyltransf_10"/>
    <property type="match status" value="1"/>
</dbReference>
<dbReference type="Proteomes" id="UP000219281">
    <property type="component" value="Unassembled WGS sequence"/>
</dbReference>
<dbReference type="RefSeq" id="WP_097133515.1">
    <property type="nucleotide sequence ID" value="NZ_OCMT01000004.1"/>
</dbReference>
<dbReference type="GO" id="GO:0016747">
    <property type="term" value="F:acyltransferase activity, transferring groups other than amino-acyl groups"/>
    <property type="evidence" value="ECO:0007669"/>
    <property type="project" value="InterPro"/>
</dbReference>
<evidence type="ECO:0000259" key="1">
    <source>
        <dbReference type="PROSITE" id="PS51186"/>
    </source>
</evidence>
<name>A0A286ADR3_9SPHI</name>
<evidence type="ECO:0000313" key="2">
    <source>
        <dbReference type="EMBL" id="SOD20034.1"/>
    </source>
</evidence>
<organism evidence="2 3">
    <name type="scientific">Pedobacter xixiisoli</name>
    <dbReference type="NCBI Taxonomy" id="1476464"/>
    <lineage>
        <taxon>Bacteria</taxon>
        <taxon>Pseudomonadati</taxon>
        <taxon>Bacteroidota</taxon>
        <taxon>Sphingobacteriia</taxon>
        <taxon>Sphingobacteriales</taxon>
        <taxon>Sphingobacteriaceae</taxon>
        <taxon>Pedobacter</taxon>
    </lineage>
</organism>
<sequence length="151" mass="17412">MSTPTLNWTYKSFEELSKLELYTILRLRSEVFVVEQHCNYQDVDGKDLKCHHLMAWDGDNLVAYTRIVPPGVSFTEASIGRVLSNSRYRGIGAGITLMEKSIEKVYETHGKRPIRIGAQLYLKKFYEGFGFVKDSEEYLEDEIPHIEMVLA</sequence>
<dbReference type="AlphaFoldDB" id="A0A286ADR3"/>